<accession>B4LS45</accession>
<gene>
    <name evidence="11" type="primary">Dvir\GJ17616</name>
    <name evidence="11" type="ORF">Dvir_GJ17616</name>
</gene>
<dbReference type="GO" id="GO:0005109">
    <property type="term" value="F:frizzled binding"/>
    <property type="evidence" value="ECO:0007669"/>
    <property type="project" value="TreeGrafter"/>
</dbReference>
<evidence type="ECO:0000256" key="6">
    <source>
        <dbReference type="ARBA" id="ARBA00022687"/>
    </source>
</evidence>
<dbReference type="KEGG" id="dvi:6628634"/>
<dbReference type="Gene3D" id="3.30.2460.20">
    <property type="match status" value="1"/>
</dbReference>
<dbReference type="InParanoid" id="B4LS45"/>
<dbReference type="InterPro" id="IPR005817">
    <property type="entry name" value="Wnt"/>
</dbReference>
<comment type="subcellular location">
    <subcellularLocation>
        <location evidence="1 9">Secreted</location>
        <location evidence="1 9">Extracellular space</location>
        <location evidence="1 9">Extracellular matrix</location>
    </subcellularLocation>
</comment>
<dbReference type="GO" id="GO:0005615">
    <property type="term" value="C:extracellular space"/>
    <property type="evidence" value="ECO:0007669"/>
    <property type="project" value="TreeGrafter"/>
</dbReference>
<keyword evidence="4" id="KW-0964">Secreted</keyword>
<dbReference type="GO" id="GO:0005125">
    <property type="term" value="F:cytokine activity"/>
    <property type="evidence" value="ECO:0007669"/>
    <property type="project" value="TreeGrafter"/>
</dbReference>
<protein>
    <recommendedName>
        <fullName evidence="9">Protein Wnt</fullName>
    </recommendedName>
</protein>
<feature type="compositionally biased region" description="Basic residues" evidence="10">
    <location>
        <begin position="374"/>
        <end position="385"/>
    </location>
</feature>
<dbReference type="eggNOG" id="KOG3913">
    <property type="taxonomic scope" value="Eukaryota"/>
</dbReference>
<keyword evidence="3 9" id="KW-0217">Developmental protein</keyword>
<dbReference type="GO" id="GO:0045165">
    <property type="term" value="P:cell fate commitment"/>
    <property type="evidence" value="ECO:0007669"/>
    <property type="project" value="TreeGrafter"/>
</dbReference>
<evidence type="ECO:0000256" key="2">
    <source>
        <dbReference type="ARBA" id="ARBA00005683"/>
    </source>
</evidence>
<dbReference type="SMART" id="SM00097">
    <property type="entry name" value="WNT1"/>
    <property type="match status" value="1"/>
</dbReference>
<keyword evidence="5" id="KW-0272">Extracellular matrix</keyword>
<sequence>MFNAMLAATGQLAGPAIGGTMQLPVGAGGAAINQLGGGLATGGLGSSTASAPAAGGIGHGHVMNHGSTHGMGVHGAAGHGPGPGHAHGHMIPALANLGVILSGKGMSGGYGGTMLNPGATGNVAAGGIAVGGGGGMDMQSPYEHFISEHTVMAVFTSQGQVGGPCRYMPATRRQNHQCRKETGLPGALSEARRLATTHCEDQFRYDRWNCSVETRGKRNIFKKLYKETAFVHALTAAAMTHSIARACAEGQMTKCTCGPRKQNRPDQDFQWGGCNDNLKHGKRLTRNFLELHTSDGDEVTEILRHDSEVGIEAVSTLMKDKCKCHGVSGSCSTKTCWKKMADFNSTATLLRQKYNQAIRKPTNQRNTRQTTASRLKKPKQRRKKQQQYTTLYYLETSPNYCSVTKNRQCLHPDNCANLCCGRGYVTSVLKKMENCRCRFSNGRCCDLICDFCQRYENKYYCK</sequence>
<dbReference type="GO" id="GO:0060070">
    <property type="term" value="P:canonical Wnt signaling pathway"/>
    <property type="evidence" value="ECO:0007669"/>
    <property type="project" value="TreeGrafter"/>
</dbReference>
<dbReference type="CDD" id="cd19341">
    <property type="entry name" value="Wnt_Wnt9"/>
    <property type="match status" value="1"/>
</dbReference>
<dbReference type="FunCoup" id="B4LS45">
    <property type="interactions" value="8"/>
</dbReference>
<comment type="similarity">
    <text evidence="2 9">Belongs to the Wnt family.</text>
</comment>
<dbReference type="HOGENOM" id="CLU_505559_0_0_1"/>
<dbReference type="GO" id="GO:0030182">
    <property type="term" value="P:neuron differentiation"/>
    <property type="evidence" value="ECO:0007669"/>
    <property type="project" value="TreeGrafter"/>
</dbReference>
<dbReference type="EMBL" id="CH940649">
    <property type="protein sequence ID" value="EDW64731.2"/>
    <property type="molecule type" value="Genomic_DNA"/>
</dbReference>
<feature type="compositionally biased region" description="Polar residues" evidence="10">
    <location>
        <begin position="360"/>
        <end position="373"/>
    </location>
</feature>
<dbReference type="OrthoDB" id="5945655at2759"/>
<dbReference type="Proteomes" id="UP000008792">
    <property type="component" value="Unassembled WGS sequence"/>
</dbReference>
<evidence type="ECO:0000256" key="8">
    <source>
        <dbReference type="ARBA" id="ARBA00023288"/>
    </source>
</evidence>
<evidence type="ECO:0000256" key="7">
    <source>
        <dbReference type="ARBA" id="ARBA00023157"/>
    </source>
</evidence>
<evidence type="ECO:0000256" key="5">
    <source>
        <dbReference type="ARBA" id="ARBA00022530"/>
    </source>
</evidence>
<dbReference type="PANTHER" id="PTHR12027">
    <property type="entry name" value="WNT RELATED"/>
    <property type="match status" value="1"/>
</dbReference>
<evidence type="ECO:0000313" key="11">
    <source>
        <dbReference type="EMBL" id="EDW64731.2"/>
    </source>
</evidence>
<dbReference type="InterPro" id="IPR043158">
    <property type="entry name" value="Wnt_C"/>
</dbReference>
<dbReference type="PRINTS" id="PR01349">
    <property type="entry name" value="WNTPROTEIN"/>
</dbReference>
<dbReference type="PANTHER" id="PTHR12027:SF97">
    <property type="entry name" value="PROTEIN WNT-4"/>
    <property type="match status" value="1"/>
</dbReference>
<proteinExistence type="inferred from homology"/>
<evidence type="ECO:0000256" key="10">
    <source>
        <dbReference type="SAM" id="MobiDB-lite"/>
    </source>
</evidence>
<organism evidence="11 12">
    <name type="scientific">Drosophila virilis</name>
    <name type="common">Fruit fly</name>
    <dbReference type="NCBI Taxonomy" id="7244"/>
    <lineage>
        <taxon>Eukaryota</taxon>
        <taxon>Metazoa</taxon>
        <taxon>Ecdysozoa</taxon>
        <taxon>Arthropoda</taxon>
        <taxon>Hexapoda</taxon>
        <taxon>Insecta</taxon>
        <taxon>Pterygota</taxon>
        <taxon>Neoptera</taxon>
        <taxon>Endopterygota</taxon>
        <taxon>Diptera</taxon>
        <taxon>Brachycera</taxon>
        <taxon>Muscomorpha</taxon>
        <taxon>Ephydroidea</taxon>
        <taxon>Drosophilidae</taxon>
        <taxon>Drosophila</taxon>
    </lineage>
</organism>
<dbReference type="PROSITE" id="PS00246">
    <property type="entry name" value="WNT1"/>
    <property type="match status" value="1"/>
</dbReference>
<reference evidence="11 12" key="1">
    <citation type="journal article" date="2007" name="Nature">
        <title>Evolution of genes and genomes on the Drosophila phylogeny.</title>
        <authorList>
            <consortium name="Drosophila 12 Genomes Consortium"/>
            <person name="Clark A.G."/>
            <person name="Eisen M.B."/>
            <person name="Smith D.R."/>
            <person name="Bergman C.M."/>
            <person name="Oliver B."/>
            <person name="Markow T.A."/>
            <person name="Kaufman T.C."/>
            <person name="Kellis M."/>
            <person name="Gelbart W."/>
            <person name="Iyer V.N."/>
            <person name="Pollard D.A."/>
            <person name="Sackton T.B."/>
            <person name="Larracuente A.M."/>
            <person name="Singh N.D."/>
            <person name="Abad J.P."/>
            <person name="Abt D.N."/>
            <person name="Adryan B."/>
            <person name="Aguade M."/>
            <person name="Akashi H."/>
            <person name="Anderson W.W."/>
            <person name="Aquadro C.F."/>
            <person name="Ardell D.H."/>
            <person name="Arguello R."/>
            <person name="Artieri C.G."/>
            <person name="Barbash D.A."/>
            <person name="Barker D."/>
            <person name="Barsanti P."/>
            <person name="Batterham P."/>
            <person name="Batzoglou S."/>
            <person name="Begun D."/>
            <person name="Bhutkar A."/>
            <person name="Blanco E."/>
            <person name="Bosak S.A."/>
            <person name="Bradley R.K."/>
            <person name="Brand A.D."/>
            <person name="Brent M.R."/>
            <person name="Brooks A.N."/>
            <person name="Brown R.H."/>
            <person name="Butlin R.K."/>
            <person name="Caggese C."/>
            <person name="Calvi B.R."/>
            <person name="Bernardo de Carvalho A."/>
            <person name="Caspi A."/>
            <person name="Castrezana S."/>
            <person name="Celniker S.E."/>
            <person name="Chang J.L."/>
            <person name="Chapple C."/>
            <person name="Chatterji S."/>
            <person name="Chinwalla A."/>
            <person name="Civetta A."/>
            <person name="Clifton S.W."/>
            <person name="Comeron J.M."/>
            <person name="Costello J.C."/>
            <person name="Coyne J.A."/>
            <person name="Daub J."/>
            <person name="David R.G."/>
            <person name="Delcher A.L."/>
            <person name="Delehaunty K."/>
            <person name="Do C.B."/>
            <person name="Ebling H."/>
            <person name="Edwards K."/>
            <person name="Eickbush T."/>
            <person name="Evans J.D."/>
            <person name="Filipski A."/>
            <person name="Findeiss S."/>
            <person name="Freyhult E."/>
            <person name="Fulton L."/>
            <person name="Fulton R."/>
            <person name="Garcia A.C."/>
            <person name="Gardiner A."/>
            <person name="Garfield D.A."/>
            <person name="Garvin B.E."/>
            <person name="Gibson G."/>
            <person name="Gilbert D."/>
            <person name="Gnerre S."/>
            <person name="Godfrey J."/>
            <person name="Good R."/>
            <person name="Gotea V."/>
            <person name="Gravely B."/>
            <person name="Greenberg A.J."/>
            <person name="Griffiths-Jones S."/>
            <person name="Gross S."/>
            <person name="Guigo R."/>
            <person name="Gustafson E.A."/>
            <person name="Haerty W."/>
            <person name="Hahn M.W."/>
            <person name="Halligan D.L."/>
            <person name="Halpern A.L."/>
            <person name="Halter G.M."/>
            <person name="Han M.V."/>
            <person name="Heger A."/>
            <person name="Hillier L."/>
            <person name="Hinrichs A.S."/>
            <person name="Holmes I."/>
            <person name="Hoskins R.A."/>
            <person name="Hubisz M.J."/>
            <person name="Hultmark D."/>
            <person name="Huntley M.A."/>
            <person name="Jaffe D.B."/>
            <person name="Jagadeeshan S."/>
            <person name="Jeck W.R."/>
            <person name="Johnson J."/>
            <person name="Jones C.D."/>
            <person name="Jordan W.C."/>
            <person name="Karpen G.H."/>
            <person name="Kataoka E."/>
            <person name="Keightley P.D."/>
            <person name="Kheradpour P."/>
            <person name="Kirkness E.F."/>
            <person name="Koerich L.B."/>
            <person name="Kristiansen K."/>
            <person name="Kudrna D."/>
            <person name="Kulathinal R.J."/>
            <person name="Kumar S."/>
            <person name="Kwok R."/>
            <person name="Lander E."/>
            <person name="Langley C.H."/>
            <person name="Lapoint R."/>
            <person name="Lazzaro B.P."/>
            <person name="Lee S.J."/>
            <person name="Levesque L."/>
            <person name="Li R."/>
            <person name="Lin C.F."/>
            <person name="Lin M.F."/>
            <person name="Lindblad-Toh K."/>
            <person name="Llopart A."/>
            <person name="Long M."/>
            <person name="Low L."/>
            <person name="Lozovsky E."/>
            <person name="Lu J."/>
            <person name="Luo M."/>
            <person name="Machado C.A."/>
            <person name="Makalowski W."/>
            <person name="Marzo M."/>
            <person name="Matsuda M."/>
            <person name="Matzkin L."/>
            <person name="McAllister B."/>
            <person name="McBride C.S."/>
            <person name="McKernan B."/>
            <person name="McKernan K."/>
            <person name="Mendez-Lago M."/>
            <person name="Minx P."/>
            <person name="Mollenhauer M.U."/>
            <person name="Montooth K."/>
            <person name="Mount S.M."/>
            <person name="Mu X."/>
            <person name="Myers E."/>
            <person name="Negre B."/>
            <person name="Newfeld S."/>
            <person name="Nielsen R."/>
            <person name="Noor M.A."/>
            <person name="O'Grady P."/>
            <person name="Pachter L."/>
            <person name="Papaceit M."/>
            <person name="Parisi M.J."/>
            <person name="Parisi M."/>
            <person name="Parts L."/>
            <person name="Pedersen J.S."/>
            <person name="Pesole G."/>
            <person name="Phillippy A.M."/>
            <person name="Ponting C.P."/>
            <person name="Pop M."/>
            <person name="Porcelli D."/>
            <person name="Powell J.R."/>
            <person name="Prohaska S."/>
            <person name="Pruitt K."/>
            <person name="Puig M."/>
            <person name="Quesneville H."/>
            <person name="Ram K.R."/>
            <person name="Rand D."/>
            <person name="Rasmussen M.D."/>
            <person name="Reed L.K."/>
            <person name="Reenan R."/>
            <person name="Reily A."/>
            <person name="Remington K.A."/>
            <person name="Rieger T.T."/>
            <person name="Ritchie M.G."/>
            <person name="Robin C."/>
            <person name="Rogers Y.H."/>
            <person name="Rohde C."/>
            <person name="Rozas J."/>
            <person name="Rubenfield M.J."/>
            <person name="Ruiz A."/>
            <person name="Russo S."/>
            <person name="Salzberg S.L."/>
            <person name="Sanchez-Gracia A."/>
            <person name="Saranga D.J."/>
            <person name="Sato H."/>
            <person name="Schaeffer S.W."/>
            <person name="Schatz M.C."/>
            <person name="Schlenke T."/>
            <person name="Schwartz R."/>
            <person name="Segarra C."/>
            <person name="Singh R.S."/>
            <person name="Sirot L."/>
            <person name="Sirota M."/>
            <person name="Sisneros N.B."/>
            <person name="Smith C.D."/>
            <person name="Smith T.F."/>
            <person name="Spieth J."/>
            <person name="Stage D.E."/>
            <person name="Stark A."/>
            <person name="Stephan W."/>
            <person name="Strausberg R.L."/>
            <person name="Strempel S."/>
            <person name="Sturgill D."/>
            <person name="Sutton G."/>
            <person name="Sutton G.G."/>
            <person name="Tao W."/>
            <person name="Teichmann S."/>
            <person name="Tobari Y.N."/>
            <person name="Tomimura Y."/>
            <person name="Tsolas J.M."/>
            <person name="Valente V.L."/>
            <person name="Venter E."/>
            <person name="Venter J.C."/>
            <person name="Vicario S."/>
            <person name="Vieira F.G."/>
            <person name="Vilella A.J."/>
            <person name="Villasante A."/>
            <person name="Walenz B."/>
            <person name="Wang J."/>
            <person name="Wasserman M."/>
            <person name="Watts T."/>
            <person name="Wilson D."/>
            <person name="Wilson R.K."/>
            <person name="Wing R.A."/>
            <person name="Wolfner M.F."/>
            <person name="Wong A."/>
            <person name="Wong G.K."/>
            <person name="Wu C.I."/>
            <person name="Wu G."/>
            <person name="Yamamoto D."/>
            <person name="Yang H.P."/>
            <person name="Yang S.P."/>
            <person name="Yorke J.A."/>
            <person name="Yoshida K."/>
            <person name="Zdobnov E."/>
            <person name="Zhang P."/>
            <person name="Zhang Y."/>
            <person name="Zimin A.V."/>
            <person name="Baldwin J."/>
            <person name="Abdouelleil A."/>
            <person name="Abdulkadir J."/>
            <person name="Abebe A."/>
            <person name="Abera B."/>
            <person name="Abreu J."/>
            <person name="Acer S.C."/>
            <person name="Aftuck L."/>
            <person name="Alexander A."/>
            <person name="An P."/>
            <person name="Anderson E."/>
            <person name="Anderson S."/>
            <person name="Arachi H."/>
            <person name="Azer M."/>
            <person name="Bachantsang P."/>
            <person name="Barry A."/>
            <person name="Bayul T."/>
            <person name="Berlin A."/>
            <person name="Bessette D."/>
            <person name="Bloom T."/>
            <person name="Blye J."/>
            <person name="Boguslavskiy L."/>
            <person name="Bonnet C."/>
            <person name="Boukhgalter B."/>
            <person name="Bourzgui I."/>
            <person name="Brown A."/>
            <person name="Cahill P."/>
            <person name="Channer S."/>
            <person name="Cheshatsang Y."/>
            <person name="Chuda L."/>
            <person name="Citroen M."/>
            <person name="Collymore A."/>
            <person name="Cooke P."/>
            <person name="Costello M."/>
            <person name="D'Aco K."/>
            <person name="Daza R."/>
            <person name="De Haan G."/>
            <person name="DeGray S."/>
            <person name="DeMaso C."/>
            <person name="Dhargay N."/>
            <person name="Dooley K."/>
            <person name="Dooley E."/>
            <person name="Doricent M."/>
            <person name="Dorje P."/>
            <person name="Dorjee K."/>
            <person name="Dupes A."/>
            <person name="Elong R."/>
            <person name="Falk J."/>
            <person name="Farina A."/>
            <person name="Faro S."/>
            <person name="Ferguson D."/>
            <person name="Fisher S."/>
            <person name="Foley C.D."/>
            <person name="Franke A."/>
            <person name="Friedrich D."/>
            <person name="Gadbois L."/>
            <person name="Gearin G."/>
            <person name="Gearin C.R."/>
            <person name="Giannoukos G."/>
            <person name="Goode T."/>
            <person name="Graham J."/>
            <person name="Grandbois E."/>
            <person name="Grewal S."/>
            <person name="Gyaltsen K."/>
            <person name="Hafez N."/>
            <person name="Hagos B."/>
            <person name="Hall J."/>
            <person name="Henson C."/>
            <person name="Hollinger A."/>
            <person name="Honan T."/>
            <person name="Huard M.D."/>
            <person name="Hughes L."/>
            <person name="Hurhula B."/>
            <person name="Husby M.E."/>
            <person name="Kamat A."/>
            <person name="Kanga B."/>
            <person name="Kashin S."/>
            <person name="Khazanovich D."/>
            <person name="Kisner P."/>
            <person name="Lance K."/>
            <person name="Lara M."/>
            <person name="Lee W."/>
            <person name="Lennon N."/>
            <person name="Letendre F."/>
            <person name="LeVine R."/>
            <person name="Lipovsky A."/>
            <person name="Liu X."/>
            <person name="Liu J."/>
            <person name="Liu S."/>
            <person name="Lokyitsang T."/>
            <person name="Lokyitsang Y."/>
            <person name="Lubonja R."/>
            <person name="Lui A."/>
            <person name="MacDonald P."/>
            <person name="Magnisalis V."/>
            <person name="Maru K."/>
            <person name="Matthews C."/>
            <person name="McCusker W."/>
            <person name="McDonough S."/>
            <person name="Mehta T."/>
            <person name="Meldrim J."/>
            <person name="Meneus L."/>
            <person name="Mihai O."/>
            <person name="Mihalev A."/>
            <person name="Mihova T."/>
            <person name="Mittelman R."/>
            <person name="Mlenga V."/>
            <person name="Montmayeur A."/>
            <person name="Mulrain L."/>
            <person name="Navidi A."/>
            <person name="Naylor J."/>
            <person name="Negash T."/>
            <person name="Nguyen T."/>
            <person name="Nguyen N."/>
            <person name="Nicol R."/>
            <person name="Norbu C."/>
            <person name="Norbu N."/>
            <person name="Novod N."/>
            <person name="O'Neill B."/>
            <person name="Osman S."/>
            <person name="Markiewicz E."/>
            <person name="Oyono O.L."/>
            <person name="Patti C."/>
            <person name="Phunkhang P."/>
            <person name="Pierre F."/>
            <person name="Priest M."/>
            <person name="Raghuraman S."/>
            <person name="Rege F."/>
            <person name="Reyes R."/>
            <person name="Rise C."/>
            <person name="Rogov P."/>
            <person name="Ross K."/>
            <person name="Ryan E."/>
            <person name="Settipalli S."/>
            <person name="Shea T."/>
            <person name="Sherpa N."/>
            <person name="Shi L."/>
            <person name="Shih D."/>
            <person name="Sparrow T."/>
            <person name="Spaulding J."/>
            <person name="Stalker J."/>
            <person name="Stange-Thomann N."/>
            <person name="Stavropoulos S."/>
            <person name="Stone C."/>
            <person name="Strader C."/>
            <person name="Tesfaye S."/>
            <person name="Thomson T."/>
            <person name="Thoulutsang Y."/>
            <person name="Thoulutsang D."/>
            <person name="Topham K."/>
            <person name="Topping I."/>
            <person name="Tsamla T."/>
            <person name="Vassiliev H."/>
            <person name="Vo A."/>
            <person name="Wangchuk T."/>
            <person name="Wangdi T."/>
            <person name="Weiand M."/>
            <person name="Wilkinson J."/>
            <person name="Wilson A."/>
            <person name="Yadav S."/>
            <person name="Young G."/>
            <person name="Yu Q."/>
            <person name="Zembek L."/>
            <person name="Zhong D."/>
            <person name="Zimmer A."/>
            <person name="Zwirko Z."/>
            <person name="Jaffe D.B."/>
            <person name="Alvarez P."/>
            <person name="Brockman W."/>
            <person name="Butler J."/>
            <person name="Chin C."/>
            <person name="Gnerre S."/>
            <person name="Grabherr M."/>
            <person name="Kleber M."/>
            <person name="Mauceli E."/>
            <person name="MacCallum I."/>
        </authorList>
    </citation>
    <scope>NUCLEOTIDE SEQUENCE [LARGE SCALE GENOMIC DNA]</scope>
    <source>
        <strain evidence="12">Tucson 15010-1051.87</strain>
    </source>
</reference>
<comment type="function">
    <text evidence="9">Ligand for members of the frizzled family of seven transmembrane receptors.</text>
</comment>
<evidence type="ECO:0000313" key="12">
    <source>
        <dbReference type="Proteomes" id="UP000008792"/>
    </source>
</evidence>
<keyword evidence="7" id="KW-1015">Disulfide bond</keyword>
<keyword evidence="8" id="KW-0449">Lipoprotein</keyword>
<name>B4LS45_DROVI</name>
<dbReference type="Pfam" id="PF00110">
    <property type="entry name" value="wnt"/>
    <property type="match status" value="1"/>
</dbReference>
<dbReference type="AlphaFoldDB" id="B4LS45"/>
<evidence type="ECO:0000256" key="1">
    <source>
        <dbReference type="ARBA" id="ARBA00004498"/>
    </source>
</evidence>
<keyword evidence="12" id="KW-1185">Reference proteome</keyword>
<evidence type="ECO:0000256" key="3">
    <source>
        <dbReference type="ARBA" id="ARBA00022473"/>
    </source>
</evidence>
<dbReference type="InterPro" id="IPR018161">
    <property type="entry name" value="Wnt_CS"/>
</dbReference>
<dbReference type="STRING" id="7244.B4LS45"/>
<feature type="region of interest" description="Disordered" evidence="10">
    <location>
        <begin position="360"/>
        <end position="386"/>
    </location>
</feature>
<evidence type="ECO:0000256" key="4">
    <source>
        <dbReference type="ARBA" id="ARBA00022525"/>
    </source>
</evidence>
<keyword evidence="6 9" id="KW-0879">Wnt signaling pathway</keyword>
<evidence type="ECO:0000256" key="9">
    <source>
        <dbReference type="RuleBase" id="RU003500"/>
    </source>
</evidence>